<keyword evidence="4" id="KW-1185">Reference proteome</keyword>
<name>A0A8S1XQD3_PAROT</name>
<feature type="compositionally biased region" description="Polar residues" evidence="2">
    <location>
        <begin position="230"/>
        <end position="239"/>
    </location>
</feature>
<protein>
    <submittedName>
        <fullName evidence="3">Uncharacterized protein</fullName>
    </submittedName>
</protein>
<evidence type="ECO:0000313" key="3">
    <source>
        <dbReference type="EMBL" id="CAD8203501.1"/>
    </source>
</evidence>
<evidence type="ECO:0000256" key="1">
    <source>
        <dbReference type="SAM" id="Coils"/>
    </source>
</evidence>
<feature type="region of interest" description="Disordered" evidence="2">
    <location>
        <begin position="218"/>
        <end position="248"/>
    </location>
</feature>
<dbReference type="OMA" id="CKNICQQ"/>
<evidence type="ECO:0000313" key="4">
    <source>
        <dbReference type="Proteomes" id="UP000683925"/>
    </source>
</evidence>
<dbReference type="EMBL" id="CAJJDP010000130">
    <property type="protein sequence ID" value="CAD8203501.1"/>
    <property type="molecule type" value="Genomic_DNA"/>
</dbReference>
<dbReference type="OrthoDB" id="10389798at2759"/>
<comment type="caution">
    <text evidence="3">The sequence shown here is derived from an EMBL/GenBank/DDBJ whole genome shotgun (WGS) entry which is preliminary data.</text>
</comment>
<dbReference type="Proteomes" id="UP000683925">
    <property type="component" value="Unassembled WGS sequence"/>
</dbReference>
<accession>A0A8S1XQD3</accession>
<evidence type="ECO:0000256" key="2">
    <source>
        <dbReference type="SAM" id="MobiDB-lite"/>
    </source>
</evidence>
<keyword evidence="1" id="KW-0175">Coiled coil</keyword>
<feature type="coiled-coil region" evidence="1">
    <location>
        <begin position="99"/>
        <end position="126"/>
    </location>
</feature>
<proteinExistence type="predicted"/>
<dbReference type="AlphaFoldDB" id="A0A8S1XQD3"/>
<reference evidence="3" key="1">
    <citation type="submission" date="2021-01" db="EMBL/GenBank/DDBJ databases">
        <authorList>
            <consortium name="Genoscope - CEA"/>
            <person name="William W."/>
        </authorList>
    </citation>
    <scope>NUCLEOTIDE SEQUENCE</scope>
</reference>
<organism evidence="3 4">
    <name type="scientific">Paramecium octaurelia</name>
    <dbReference type="NCBI Taxonomy" id="43137"/>
    <lineage>
        <taxon>Eukaryota</taxon>
        <taxon>Sar</taxon>
        <taxon>Alveolata</taxon>
        <taxon>Ciliophora</taxon>
        <taxon>Intramacronucleata</taxon>
        <taxon>Oligohymenophorea</taxon>
        <taxon>Peniculida</taxon>
        <taxon>Parameciidae</taxon>
        <taxon>Paramecium</taxon>
    </lineage>
</organism>
<sequence length="339" mass="39507">MGSTCKNICQQQIADKEFNINAINKVMLKKKYHSNGDSKTDSNCSPQSLNIEESIRNEQKITQNCQDNHQFIHPLQIDGDAVQTDRKNRFLEDQEEEVKPAVQQNLLQEQEELKQIQEEFEMLRELQVEGRQNEEKGEKYKDIKNQFSFQNQLKQIKIESMYVKSTSNPYLPRQTSQFAPKKTDGDTVSQKSQICKSPTTPLKDLQVMTQSNLIRKSAQKRIKQSREEIASNNASIGSSKNRNKNKQQQQDVFEIFFSDCHSLDERSHSGSHKTAKSLKSILKKNRSISQSLSVGRKSIRQTQNVFQNNQTKKVRFCNDTNFNNRRQGFHIVQTNWWEW</sequence>
<gene>
    <name evidence="3" type="ORF">POCTA_138.1.T1300060</name>
</gene>